<sequence>MACSTIRLTLTDPLAQQYRKVKPVLSSKVVAADDLLSIEELSTDCQIADRLVGGLDPSWSAVRDSVGNYT</sequence>
<protein>
    <submittedName>
        <fullName evidence="1">Uncharacterized protein</fullName>
    </submittedName>
</protein>
<evidence type="ECO:0000313" key="2">
    <source>
        <dbReference type="Proteomes" id="UP000324748"/>
    </source>
</evidence>
<dbReference type="Proteomes" id="UP000324748">
    <property type="component" value="Unassembled WGS sequence"/>
</dbReference>
<name>A0A5B0R1M0_PUCGR</name>
<dbReference type="EMBL" id="VSWC01000001">
    <property type="protein sequence ID" value="KAA1119467.1"/>
    <property type="molecule type" value="Genomic_DNA"/>
</dbReference>
<comment type="caution">
    <text evidence="1">The sequence shown here is derived from an EMBL/GenBank/DDBJ whole genome shotgun (WGS) entry which is preliminary data.</text>
</comment>
<reference evidence="1 2" key="1">
    <citation type="submission" date="2019-05" db="EMBL/GenBank/DDBJ databases">
        <title>Emergence of the Ug99 lineage of the wheat stem rust pathogen through somatic hybridization.</title>
        <authorList>
            <person name="Li F."/>
            <person name="Upadhyaya N.M."/>
            <person name="Sperschneider J."/>
            <person name="Matny O."/>
            <person name="Nguyen-Phuc H."/>
            <person name="Mago R."/>
            <person name="Raley C."/>
            <person name="Miller M.E."/>
            <person name="Silverstein K.A.T."/>
            <person name="Henningsen E."/>
            <person name="Hirsch C.D."/>
            <person name="Visser B."/>
            <person name="Pretorius Z.A."/>
            <person name="Steffenson B.J."/>
            <person name="Schwessinger B."/>
            <person name="Dodds P.N."/>
            <person name="Figueroa M."/>
        </authorList>
    </citation>
    <scope>NUCLEOTIDE SEQUENCE [LARGE SCALE GENOMIC DNA]</scope>
    <source>
        <strain evidence="1">21-0</strain>
    </source>
</reference>
<proteinExistence type="predicted"/>
<gene>
    <name evidence="1" type="ORF">PGT21_026457</name>
</gene>
<accession>A0A5B0R1M0</accession>
<dbReference type="AlphaFoldDB" id="A0A5B0R1M0"/>
<organism evidence="1 2">
    <name type="scientific">Puccinia graminis f. sp. tritici</name>
    <dbReference type="NCBI Taxonomy" id="56615"/>
    <lineage>
        <taxon>Eukaryota</taxon>
        <taxon>Fungi</taxon>
        <taxon>Dikarya</taxon>
        <taxon>Basidiomycota</taxon>
        <taxon>Pucciniomycotina</taxon>
        <taxon>Pucciniomycetes</taxon>
        <taxon>Pucciniales</taxon>
        <taxon>Pucciniaceae</taxon>
        <taxon>Puccinia</taxon>
    </lineage>
</organism>
<keyword evidence="2" id="KW-1185">Reference proteome</keyword>
<evidence type="ECO:0000313" key="1">
    <source>
        <dbReference type="EMBL" id="KAA1119467.1"/>
    </source>
</evidence>